<dbReference type="Pfam" id="PF11838">
    <property type="entry name" value="ERAP1_C"/>
    <property type="match status" value="1"/>
</dbReference>
<dbReference type="AlphaFoldDB" id="A0A0G4KKE4"/>
<accession>A0A0G4KKE4</accession>
<evidence type="ECO:0000313" key="4">
    <source>
        <dbReference type="Proteomes" id="UP000045706"/>
    </source>
</evidence>
<sequence>MSGNKQVIAAAQDMFKKFMDEGDRSAIHPNIRGSVFSLNLKYGGEKEYNDVLDFYMHKAKSSDERNSALRTLGQSRKMVQQTLDLLLSGKIRDQDVYLPIGGLRASREGIEGLFEWMQKNWDAISAKFPASSPMIGNVVAYCVGGLSTQAQLDQVTAFFENKGTAGFDRSLAQATDSIKAKMSWKARDTDDVRQWLDSQ</sequence>
<dbReference type="Gene3D" id="1.25.50.20">
    <property type="match status" value="1"/>
</dbReference>
<dbReference type="Proteomes" id="UP000045706">
    <property type="component" value="Unassembled WGS sequence"/>
</dbReference>
<reference evidence="4" key="1">
    <citation type="submission" date="2015-05" db="EMBL/GenBank/DDBJ databases">
        <authorList>
            <person name="Fogelqvist Johan"/>
        </authorList>
    </citation>
    <scope>NUCLEOTIDE SEQUENCE [LARGE SCALE GENOMIC DNA]</scope>
</reference>
<dbReference type="InterPro" id="IPR050344">
    <property type="entry name" value="Peptidase_M1_aminopeptidases"/>
</dbReference>
<dbReference type="GO" id="GO:0016020">
    <property type="term" value="C:membrane"/>
    <property type="evidence" value="ECO:0007669"/>
    <property type="project" value="TreeGrafter"/>
</dbReference>
<dbReference type="GO" id="GO:0043171">
    <property type="term" value="P:peptide catabolic process"/>
    <property type="evidence" value="ECO:0007669"/>
    <property type="project" value="TreeGrafter"/>
</dbReference>
<evidence type="ECO:0000313" key="3">
    <source>
        <dbReference type="EMBL" id="CRK06636.1"/>
    </source>
</evidence>
<proteinExistence type="inferred from homology"/>
<evidence type="ECO:0000259" key="2">
    <source>
        <dbReference type="Pfam" id="PF11838"/>
    </source>
</evidence>
<feature type="domain" description="ERAP1-like C-terminal" evidence="2">
    <location>
        <begin position="2"/>
        <end position="180"/>
    </location>
</feature>
<dbReference type="PANTHER" id="PTHR11533">
    <property type="entry name" value="PROTEASE M1 ZINC METALLOPROTEASE"/>
    <property type="match status" value="1"/>
</dbReference>
<dbReference type="GO" id="GO:0006508">
    <property type="term" value="P:proteolysis"/>
    <property type="evidence" value="ECO:0007669"/>
    <property type="project" value="TreeGrafter"/>
</dbReference>
<dbReference type="GO" id="GO:0070006">
    <property type="term" value="F:metalloaminopeptidase activity"/>
    <property type="evidence" value="ECO:0007669"/>
    <property type="project" value="TreeGrafter"/>
</dbReference>
<dbReference type="GO" id="GO:0005737">
    <property type="term" value="C:cytoplasm"/>
    <property type="evidence" value="ECO:0007669"/>
    <property type="project" value="TreeGrafter"/>
</dbReference>
<dbReference type="InterPro" id="IPR024571">
    <property type="entry name" value="ERAP1-like_C_dom"/>
</dbReference>
<gene>
    <name evidence="3" type="ORF">BN1723_008912</name>
</gene>
<evidence type="ECO:0000256" key="1">
    <source>
        <dbReference type="ARBA" id="ARBA00010136"/>
    </source>
</evidence>
<dbReference type="GO" id="GO:0008270">
    <property type="term" value="F:zinc ion binding"/>
    <property type="evidence" value="ECO:0007669"/>
    <property type="project" value="TreeGrafter"/>
</dbReference>
<name>A0A0G4KKE4_VERLO</name>
<protein>
    <recommendedName>
        <fullName evidence="2">ERAP1-like C-terminal domain-containing protein</fullName>
    </recommendedName>
</protein>
<dbReference type="GO" id="GO:0042277">
    <property type="term" value="F:peptide binding"/>
    <property type="evidence" value="ECO:0007669"/>
    <property type="project" value="TreeGrafter"/>
</dbReference>
<dbReference type="PANTHER" id="PTHR11533:SF174">
    <property type="entry name" value="PUROMYCIN-SENSITIVE AMINOPEPTIDASE-RELATED"/>
    <property type="match status" value="1"/>
</dbReference>
<comment type="similarity">
    <text evidence="1">Belongs to the peptidase M1 family.</text>
</comment>
<organism evidence="3 4">
    <name type="scientific">Verticillium longisporum</name>
    <name type="common">Verticillium dahliae var. longisporum</name>
    <dbReference type="NCBI Taxonomy" id="100787"/>
    <lineage>
        <taxon>Eukaryota</taxon>
        <taxon>Fungi</taxon>
        <taxon>Dikarya</taxon>
        <taxon>Ascomycota</taxon>
        <taxon>Pezizomycotina</taxon>
        <taxon>Sordariomycetes</taxon>
        <taxon>Hypocreomycetidae</taxon>
        <taxon>Glomerellales</taxon>
        <taxon>Plectosphaerellaceae</taxon>
        <taxon>Verticillium</taxon>
    </lineage>
</organism>
<dbReference type="EMBL" id="CVQI01001114">
    <property type="protein sequence ID" value="CRK06636.1"/>
    <property type="molecule type" value="Genomic_DNA"/>
</dbReference>